<keyword evidence="3" id="KW-1185">Reference proteome</keyword>
<proteinExistence type="predicted"/>
<evidence type="ECO:0000313" key="2">
    <source>
        <dbReference type="EMBL" id="MBD2717119.1"/>
    </source>
</evidence>
<dbReference type="Proteomes" id="UP000642468">
    <property type="component" value="Unassembled WGS sequence"/>
</dbReference>
<gene>
    <name evidence="2" type="ORF">IC231_18890</name>
</gene>
<sequence>MDGLVTEEIENFNESYVTEAWNKALERRDSDPEGAITIARTLLEVVFKHILGKLQIEFDDSEDLPKLYKQVATGLNLSPDQHTEQIFKQILTGARSTIEGIGALRNKHGDAHGKAMGKFKPAARHAELAVNMSGAVALFLLKTYTENYQQG</sequence>
<dbReference type="EMBL" id="JACWZZ010000005">
    <property type="protein sequence ID" value="MBD2717119.1"/>
    <property type="molecule type" value="Genomic_DNA"/>
</dbReference>
<name>A0ABR8JQP5_9BACT</name>
<comment type="caution">
    <text evidence="2">The sequence shown here is derived from an EMBL/GenBank/DDBJ whole genome shotgun (WGS) entry which is preliminary data.</text>
</comment>
<evidence type="ECO:0000259" key="1">
    <source>
        <dbReference type="Pfam" id="PF14355"/>
    </source>
</evidence>
<dbReference type="Pfam" id="PF14355">
    <property type="entry name" value="Abi_C"/>
    <property type="match status" value="1"/>
</dbReference>
<dbReference type="RefSeq" id="WP_190786047.1">
    <property type="nucleotide sequence ID" value="NZ_JACWZZ010000005.1"/>
</dbReference>
<evidence type="ECO:0000313" key="3">
    <source>
        <dbReference type="Proteomes" id="UP000642468"/>
    </source>
</evidence>
<protein>
    <submittedName>
        <fullName evidence="2">Abortive infection family protein</fullName>
    </submittedName>
</protein>
<accession>A0ABR8JQP5</accession>
<feature type="domain" description="Abortive infection protein-like C-terminal" evidence="1">
    <location>
        <begin position="65"/>
        <end position="142"/>
    </location>
</feature>
<organism evidence="2 3">
    <name type="scientific">Hymenobacter duratus</name>
    <dbReference type="NCBI Taxonomy" id="2771356"/>
    <lineage>
        <taxon>Bacteria</taxon>
        <taxon>Pseudomonadati</taxon>
        <taxon>Bacteroidota</taxon>
        <taxon>Cytophagia</taxon>
        <taxon>Cytophagales</taxon>
        <taxon>Hymenobacteraceae</taxon>
        <taxon>Hymenobacter</taxon>
    </lineage>
</organism>
<dbReference type="InterPro" id="IPR026001">
    <property type="entry name" value="Abi-like_C"/>
</dbReference>
<reference evidence="2 3" key="1">
    <citation type="submission" date="2020-09" db="EMBL/GenBank/DDBJ databases">
        <authorList>
            <person name="Kim M.K."/>
        </authorList>
    </citation>
    <scope>NUCLEOTIDE SEQUENCE [LARGE SCALE GENOMIC DNA]</scope>
    <source>
        <strain evidence="2 3">BT646</strain>
    </source>
</reference>